<feature type="transmembrane region" description="Helical" evidence="2">
    <location>
        <begin position="6"/>
        <end position="24"/>
    </location>
</feature>
<organism evidence="3 4">
    <name type="scientific">Candidatus Scatocola faecipullorum</name>
    <dbReference type="NCBI Taxonomy" id="2840917"/>
    <lineage>
        <taxon>Bacteria</taxon>
        <taxon>Pseudomonadati</taxon>
        <taxon>Pseudomonadota</taxon>
        <taxon>Alphaproteobacteria</taxon>
        <taxon>Rhodospirillales</taxon>
        <taxon>Rhodospirillaceae</taxon>
        <taxon>Rhodospirillaceae incertae sedis</taxon>
        <taxon>Candidatus Scatocola</taxon>
    </lineage>
</organism>
<keyword evidence="2" id="KW-0812">Transmembrane</keyword>
<dbReference type="AlphaFoldDB" id="A0A9D1M585"/>
<reference evidence="3" key="2">
    <citation type="journal article" date="2021" name="PeerJ">
        <title>Extensive microbial diversity within the chicken gut microbiome revealed by metagenomics and culture.</title>
        <authorList>
            <person name="Gilroy R."/>
            <person name="Ravi A."/>
            <person name="Getino M."/>
            <person name="Pursley I."/>
            <person name="Horton D.L."/>
            <person name="Alikhan N.F."/>
            <person name="Baker D."/>
            <person name="Gharbi K."/>
            <person name="Hall N."/>
            <person name="Watson M."/>
            <person name="Adriaenssens E.M."/>
            <person name="Foster-Nyarko E."/>
            <person name="Jarju S."/>
            <person name="Secka A."/>
            <person name="Antonio M."/>
            <person name="Oren A."/>
            <person name="Chaudhuri R.R."/>
            <person name="La Ragione R."/>
            <person name="Hildebrand F."/>
            <person name="Pallen M.J."/>
        </authorList>
    </citation>
    <scope>NUCLEOTIDE SEQUENCE</scope>
    <source>
        <strain evidence="3">ChiW3-316</strain>
    </source>
</reference>
<reference evidence="3" key="1">
    <citation type="submission" date="2020-10" db="EMBL/GenBank/DDBJ databases">
        <authorList>
            <person name="Gilroy R."/>
        </authorList>
    </citation>
    <scope>NUCLEOTIDE SEQUENCE</scope>
    <source>
        <strain evidence="3">ChiW3-316</strain>
    </source>
</reference>
<accession>A0A9D1M585</accession>
<keyword evidence="2" id="KW-1133">Transmembrane helix</keyword>
<name>A0A9D1M585_9PROT</name>
<dbReference type="EMBL" id="DVNC01000050">
    <property type="protein sequence ID" value="HIU53874.1"/>
    <property type="molecule type" value="Genomic_DNA"/>
</dbReference>
<evidence type="ECO:0000313" key="3">
    <source>
        <dbReference type="EMBL" id="HIU53874.1"/>
    </source>
</evidence>
<dbReference type="Proteomes" id="UP000824107">
    <property type="component" value="Unassembled WGS sequence"/>
</dbReference>
<evidence type="ECO:0000256" key="1">
    <source>
        <dbReference type="SAM" id="Coils"/>
    </source>
</evidence>
<comment type="caution">
    <text evidence="3">The sequence shown here is derived from an EMBL/GenBank/DDBJ whole genome shotgun (WGS) entry which is preliminary data.</text>
</comment>
<sequence>MERIIFYVLPLFVLLVVYLAFKLFKNRSLYLAAAAENERLQAEIDAQQKEIFLWSRKGEEFVPASDEDVARFKLPYPIIHRELMELRPKFMVRRLYGNWIFALSGASVFVKAIDNDEKDGYSENWVHNHEMSVEEYQKQLKIKE</sequence>
<gene>
    <name evidence="3" type="ORF">IAD20_07325</name>
</gene>
<feature type="coiled-coil region" evidence="1">
    <location>
        <begin position="30"/>
        <end position="57"/>
    </location>
</feature>
<evidence type="ECO:0000256" key="2">
    <source>
        <dbReference type="SAM" id="Phobius"/>
    </source>
</evidence>
<keyword evidence="2" id="KW-0472">Membrane</keyword>
<evidence type="ECO:0000313" key="4">
    <source>
        <dbReference type="Proteomes" id="UP000824107"/>
    </source>
</evidence>
<protein>
    <submittedName>
        <fullName evidence="3">Uncharacterized protein</fullName>
    </submittedName>
</protein>
<proteinExistence type="predicted"/>
<keyword evidence="1" id="KW-0175">Coiled coil</keyword>